<reference evidence="15 16" key="1">
    <citation type="journal article" date="2008" name="Nature">
        <title>The Trichoplax genome and the nature of placozoans.</title>
        <authorList>
            <person name="Srivastava M."/>
            <person name="Begovic E."/>
            <person name="Chapman J."/>
            <person name="Putnam N.H."/>
            <person name="Hellsten U."/>
            <person name="Kawashima T."/>
            <person name="Kuo A."/>
            <person name="Mitros T."/>
            <person name="Salamov A."/>
            <person name="Carpenter M.L."/>
            <person name="Signorovitch A.Y."/>
            <person name="Moreno M.A."/>
            <person name="Kamm K."/>
            <person name="Grimwood J."/>
            <person name="Schmutz J."/>
            <person name="Shapiro H."/>
            <person name="Grigoriev I.V."/>
            <person name="Buss L.W."/>
            <person name="Schierwater B."/>
            <person name="Dellaporta S.L."/>
            <person name="Rokhsar D.S."/>
        </authorList>
    </citation>
    <scope>NUCLEOTIDE SEQUENCE [LARGE SCALE GENOMIC DNA]</scope>
    <source>
        <strain evidence="15 16">Grell-BS-1999</strain>
    </source>
</reference>
<dbReference type="NCBIfam" id="TIGR00042">
    <property type="entry name" value="RdgB/HAM1 family non-canonical purine NTP pyrophosphatase"/>
    <property type="match status" value="1"/>
</dbReference>
<comment type="function">
    <text evidence="9">Pyrophosphatase that hydrolyzes the non-canonical purine nucleotides inosine triphosphate (ITP), deoxyinosine triphosphate (dITP) as well as 2'-deoxy-N-6-hydroxylaminopurine triphosphate (dHAPTP) and xanthosine 5'-triphosphate (XTP) to their respective monophosphate derivatives. The enzyme does not distinguish between the deoxy- and ribose forms. Probably excludes non-canonical purines from RNA and DNA precursor pools, thus preventing their incorporation into RNA and DNA and avoiding chromosomal lesions.</text>
</comment>
<feature type="binding site" evidence="13">
    <location>
        <position position="50"/>
    </location>
    <ligand>
        <name>ITP</name>
        <dbReference type="ChEBI" id="CHEBI:61402"/>
    </ligand>
</feature>
<dbReference type="GO" id="GO:0005737">
    <property type="term" value="C:cytoplasm"/>
    <property type="evidence" value="ECO:0000318"/>
    <property type="project" value="GO_Central"/>
</dbReference>
<keyword evidence="3 13" id="KW-0963">Cytoplasm</keyword>
<dbReference type="AlphaFoldDB" id="B3RNP5"/>
<keyword evidence="16" id="KW-1185">Reference proteome</keyword>
<dbReference type="GO" id="GO:0000166">
    <property type="term" value="F:nucleotide binding"/>
    <property type="evidence" value="ECO:0007669"/>
    <property type="project" value="UniProtKB-KW"/>
</dbReference>
<comment type="subunit">
    <text evidence="13">Homodimer.</text>
</comment>
<comment type="catalytic activity">
    <reaction evidence="12">
        <text>N(6)-hydroxy-dATP + H2O = N(6)-hydroxy-dAMP + diphosphate + H(+)</text>
        <dbReference type="Rhea" id="RHEA:83971"/>
        <dbReference type="ChEBI" id="CHEBI:15377"/>
        <dbReference type="ChEBI" id="CHEBI:15378"/>
        <dbReference type="ChEBI" id="CHEBI:33019"/>
        <dbReference type="ChEBI" id="CHEBI:233529"/>
        <dbReference type="ChEBI" id="CHEBI:233530"/>
    </reaction>
    <physiologicalReaction direction="left-to-right" evidence="12">
        <dbReference type="Rhea" id="RHEA:83972"/>
    </physiologicalReaction>
</comment>
<comment type="cofactor">
    <cofactor evidence="13">
        <name>Mg(2+)</name>
        <dbReference type="ChEBI" id="CHEBI:18420"/>
    </cofactor>
    <cofactor evidence="13">
        <name>Mn(2+)</name>
        <dbReference type="ChEBI" id="CHEBI:29035"/>
    </cofactor>
    <text evidence="13">Binds 1 divalent metal cation per subunit; can use either Mg(2+) or Mn(2+).</text>
</comment>
<evidence type="ECO:0000313" key="15">
    <source>
        <dbReference type="EMBL" id="EDV27495.1"/>
    </source>
</evidence>
<comment type="function">
    <text evidence="13">Pyrophosphatase that hydrolyzes non-canonical purine nucleotides such as inosine triphosphate (ITP), deoxyinosine triphosphate (dITP) or xanthosine 5'-triphosphate (XTP) to their respective monophosphate derivatives. The enzyme does not distinguish between the deoxy- and ribose forms. Probably excludes non-canonical purines from RNA and DNA precursor pools, thus preventing their incorporation into RNA and DNA and avoiding chromosomal lesions.</text>
</comment>
<name>B3RNP5_TRIAD</name>
<gene>
    <name evidence="15" type="ORF">TRIADDRAFT_21568</name>
</gene>
<dbReference type="RefSeq" id="XP_002109329.1">
    <property type="nucleotide sequence ID" value="XM_002109293.1"/>
</dbReference>
<comment type="subcellular location">
    <subcellularLocation>
        <location evidence="1 13">Cytoplasm</location>
    </subcellularLocation>
</comment>
<comment type="catalytic activity">
    <reaction evidence="13">
        <text>XTP + H2O = XMP + diphosphate + H(+)</text>
        <dbReference type="Rhea" id="RHEA:28610"/>
        <dbReference type="ChEBI" id="CHEBI:15377"/>
        <dbReference type="ChEBI" id="CHEBI:15378"/>
        <dbReference type="ChEBI" id="CHEBI:33019"/>
        <dbReference type="ChEBI" id="CHEBI:57464"/>
        <dbReference type="ChEBI" id="CHEBI:61314"/>
        <dbReference type="EC" id="3.6.1.66"/>
    </reaction>
</comment>
<feature type="binding site" evidence="13">
    <location>
        <begin position="171"/>
        <end position="172"/>
    </location>
    <ligand>
        <name>ITP</name>
        <dbReference type="ChEBI" id="CHEBI:61402"/>
    </ligand>
</feature>
<keyword evidence="4 13" id="KW-0479">Metal-binding</keyword>
<dbReference type="Proteomes" id="UP000009022">
    <property type="component" value="Unassembled WGS sequence"/>
</dbReference>
<evidence type="ECO:0000256" key="13">
    <source>
        <dbReference type="HAMAP-Rule" id="MF_03148"/>
    </source>
</evidence>
<dbReference type="InterPro" id="IPR027502">
    <property type="entry name" value="ITPase"/>
</dbReference>
<feature type="binding site" evidence="13">
    <location>
        <position position="166"/>
    </location>
    <ligand>
        <name>ITP</name>
        <dbReference type="ChEBI" id="CHEBI:61402"/>
    </ligand>
</feature>
<evidence type="ECO:0000256" key="7">
    <source>
        <dbReference type="ARBA" id="ARBA00022842"/>
    </source>
</evidence>
<dbReference type="GO" id="GO:0036220">
    <property type="term" value="F:ITP diphosphatase activity"/>
    <property type="evidence" value="ECO:0007669"/>
    <property type="project" value="UniProtKB-UniRule"/>
</dbReference>
<dbReference type="CTD" id="6750544"/>
<dbReference type="SUPFAM" id="SSF52972">
    <property type="entry name" value="ITPase-like"/>
    <property type="match status" value="1"/>
</dbReference>
<evidence type="ECO:0000256" key="2">
    <source>
        <dbReference type="ARBA" id="ARBA00008023"/>
    </source>
</evidence>
<feature type="binding site" evidence="13">
    <location>
        <begin position="143"/>
        <end position="146"/>
    </location>
    <ligand>
        <name>ITP</name>
        <dbReference type="ChEBI" id="CHEBI:61402"/>
    </ligand>
</feature>
<dbReference type="GO" id="GO:0046872">
    <property type="term" value="F:metal ion binding"/>
    <property type="evidence" value="ECO:0007669"/>
    <property type="project" value="UniProtKB-KW"/>
</dbReference>
<evidence type="ECO:0000256" key="1">
    <source>
        <dbReference type="ARBA" id="ARBA00004496"/>
    </source>
</evidence>
<dbReference type="OrthoDB" id="6288734at2759"/>
<dbReference type="GeneID" id="6750544"/>
<dbReference type="GO" id="GO:0047429">
    <property type="term" value="F:nucleoside triphosphate diphosphatase activity"/>
    <property type="evidence" value="ECO:0000318"/>
    <property type="project" value="GO_Central"/>
</dbReference>
<evidence type="ECO:0000256" key="4">
    <source>
        <dbReference type="ARBA" id="ARBA00022723"/>
    </source>
</evidence>
<comment type="catalytic activity">
    <reaction evidence="11">
        <text>dITP + H2O = dIMP + diphosphate + H(+)</text>
        <dbReference type="Rhea" id="RHEA:28342"/>
        <dbReference type="ChEBI" id="CHEBI:15377"/>
        <dbReference type="ChEBI" id="CHEBI:15378"/>
        <dbReference type="ChEBI" id="CHEBI:33019"/>
        <dbReference type="ChEBI" id="CHEBI:61194"/>
        <dbReference type="ChEBI" id="CHEBI:61382"/>
        <dbReference type="EC" id="3.6.1.66"/>
    </reaction>
    <physiologicalReaction direction="left-to-right" evidence="11">
        <dbReference type="Rhea" id="RHEA:28343"/>
    </physiologicalReaction>
</comment>
<feature type="binding site" evidence="13">
    <location>
        <position position="38"/>
    </location>
    <ligand>
        <name>Mg(2+)</name>
        <dbReference type="ChEBI" id="CHEBI:18420"/>
    </ligand>
</feature>
<dbReference type="FunFam" id="3.90.950.10:FF:000003">
    <property type="entry name" value="Inosine triphosphate pyrophosphatase"/>
    <property type="match status" value="1"/>
</dbReference>
<evidence type="ECO:0000313" key="16">
    <source>
        <dbReference type="Proteomes" id="UP000009022"/>
    </source>
</evidence>
<keyword evidence="6 13" id="KW-0378">Hydrolase</keyword>
<dbReference type="PANTHER" id="PTHR11067">
    <property type="entry name" value="INOSINE TRIPHOSPHATE PYROPHOSPHATASE/HAM1 PROTEIN"/>
    <property type="match status" value="1"/>
</dbReference>
<organism evidence="15 16">
    <name type="scientific">Trichoplax adhaerens</name>
    <name type="common">Trichoplax reptans</name>
    <dbReference type="NCBI Taxonomy" id="10228"/>
    <lineage>
        <taxon>Eukaryota</taxon>
        <taxon>Metazoa</taxon>
        <taxon>Placozoa</taxon>
        <taxon>Uniplacotomia</taxon>
        <taxon>Trichoplacea</taxon>
        <taxon>Trichoplacidae</taxon>
        <taxon>Trichoplax</taxon>
    </lineage>
</organism>
<accession>B3RNP5</accession>
<dbReference type="eggNOG" id="KOG3222">
    <property type="taxonomic scope" value="Eukaryota"/>
</dbReference>
<dbReference type="STRING" id="10228.B3RNP5"/>
<dbReference type="InterPro" id="IPR002637">
    <property type="entry name" value="RdgB/HAM1"/>
</dbReference>
<keyword evidence="5 13" id="KW-0547">Nucleotide-binding</keyword>
<evidence type="ECO:0000256" key="3">
    <source>
        <dbReference type="ARBA" id="ARBA00022490"/>
    </source>
</evidence>
<dbReference type="HAMAP" id="MF_03148">
    <property type="entry name" value="HAM1_NTPase"/>
    <property type="match status" value="1"/>
</dbReference>
<dbReference type="GO" id="GO:0009204">
    <property type="term" value="P:deoxyribonucleoside triphosphate catabolic process"/>
    <property type="evidence" value="ECO:0007669"/>
    <property type="project" value="UniProtKB-UniRule"/>
</dbReference>
<dbReference type="GO" id="GO:0009117">
    <property type="term" value="P:nucleotide metabolic process"/>
    <property type="evidence" value="ECO:0007669"/>
    <property type="project" value="UniProtKB-KW"/>
</dbReference>
<dbReference type="InterPro" id="IPR029001">
    <property type="entry name" value="ITPase-like_fam"/>
</dbReference>
<dbReference type="HOGENOM" id="CLU_082080_1_1_1"/>
<evidence type="ECO:0000256" key="12">
    <source>
        <dbReference type="ARBA" id="ARBA00093271"/>
    </source>
</evidence>
<dbReference type="KEGG" id="tad:TRIADDRAFT_21568"/>
<proteinExistence type="inferred from homology"/>
<comment type="catalytic activity">
    <reaction evidence="10">
        <text>ITP + H2O = IMP + diphosphate + H(+)</text>
        <dbReference type="Rhea" id="RHEA:29399"/>
        <dbReference type="ChEBI" id="CHEBI:15377"/>
        <dbReference type="ChEBI" id="CHEBI:15378"/>
        <dbReference type="ChEBI" id="CHEBI:33019"/>
        <dbReference type="ChEBI" id="CHEBI:58053"/>
        <dbReference type="ChEBI" id="CHEBI:61402"/>
        <dbReference type="EC" id="3.6.1.66"/>
    </reaction>
    <physiologicalReaction direction="left-to-right" evidence="10">
        <dbReference type="Rhea" id="RHEA:29400"/>
    </physiologicalReaction>
</comment>
<comment type="similarity">
    <text evidence="2 13 14">Belongs to the HAM1 NTPase family.</text>
</comment>
<dbReference type="GO" id="GO:0009143">
    <property type="term" value="P:nucleoside triphosphate catabolic process"/>
    <property type="evidence" value="ECO:0000318"/>
    <property type="project" value="GO_Central"/>
</dbReference>
<keyword evidence="13" id="KW-0464">Manganese</keyword>
<dbReference type="PhylomeDB" id="B3RNP5"/>
<dbReference type="OMA" id="YDPIFQP"/>
<dbReference type="FunCoup" id="B3RNP5">
    <property type="interactions" value="1472"/>
</dbReference>
<keyword evidence="8 13" id="KW-0546">Nucleotide metabolism</keyword>
<dbReference type="Gene3D" id="3.90.950.10">
    <property type="match status" value="1"/>
</dbReference>
<feature type="binding site" evidence="13">
    <location>
        <position position="66"/>
    </location>
    <ligand>
        <name>Mg(2+)</name>
        <dbReference type="ChEBI" id="CHEBI:18420"/>
    </ligand>
</feature>
<evidence type="ECO:0000256" key="10">
    <source>
        <dbReference type="ARBA" id="ARBA00093218"/>
    </source>
</evidence>
<evidence type="ECO:0000256" key="8">
    <source>
        <dbReference type="ARBA" id="ARBA00023080"/>
    </source>
</evidence>
<protein>
    <recommendedName>
        <fullName evidence="13">Inosine triphosphate pyrophosphatase</fullName>
        <shortName evidence="13">ITPase</shortName>
        <shortName evidence="13">Inosine triphosphatase</shortName>
        <ecNumber evidence="13">3.6.1.66</ecNumber>
    </recommendedName>
    <alternativeName>
        <fullName evidence="13">Non-canonical purine NTP pyrophosphatase</fullName>
    </alternativeName>
    <alternativeName>
        <fullName evidence="13">Non-standard purine NTP pyrophosphatase</fullName>
    </alternativeName>
    <alternativeName>
        <fullName evidence="13">Nucleoside-triphosphate diphosphatase</fullName>
    </alternativeName>
    <alternativeName>
        <fullName evidence="13">Nucleoside-triphosphate pyrophosphatase</fullName>
        <shortName evidence="13">NTPase</shortName>
    </alternativeName>
    <alternativeName>
        <fullName evidence="13">XTP/dITP diphosphatase</fullName>
    </alternativeName>
</protein>
<evidence type="ECO:0000256" key="6">
    <source>
        <dbReference type="ARBA" id="ARBA00022801"/>
    </source>
</evidence>
<sequence>MRDLVFITGNAKKLEEVVAILGNSVGWNFTARKIDLPEFQGESDEISREKCKAAAQIVKGPVIVEDTCLCFNALKGLPGPYVKWFLQKIGPEGLHRLLADWEDKSAYALCTFAYSNGDPSRDVILFRGRTDGTIVSPRGSRDFGWDPIFQPTDYNQTYAELPKDVKNKISHRSKAIMAMAEYFKNTTRE</sequence>
<dbReference type="PANTHER" id="PTHR11067:SF9">
    <property type="entry name" value="INOSINE TRIPHOSPHATE PYROPHOSPHATASE"/>
    <property type="match status" value="1"/>
</dbReference>
<feature type="binding site" evidence="13">
    <location>
        <begin position="8"/>
        <end position="13"/>
    </location>
    <ligand>
        <name>ITP</name>
        <dbReference type="ChEBI" id="CHEBI:61402"/>
    </ligand>
</feature>
<dbReference type="InParanoid" id="B3RNP5"/>
<evidence type="ECO:0000256" key="5">
    <source>
        <dbReference type="ARBA" id="ARBA00022741"/>
    </source>
</evidence>
<evidence type="ECO:0000256" key="14">
    <source>
        <dbReference type="RuleBase" id="RU003781"/>
    </source>
</evidence>
<dbReference type="GO" id="GO:0035870">
    <property type="term" value="F:dITP diphosphatase activity"/>
    <property type="evidence" value="ECO:0007669"/>
    <property type="project" value="UniProtKB-UniRule"/>
</dbReference>
<dbReference type="EMBL" id="DS985242">
    <property type="protein sequence ID" value="EDV27495.1"/>
    <property type="molecule type" value="Genomic_DNA"/>
</dbReference>
<keyword evidence="7 13" id="KW-0460">Magnesium</keyword>
<dbReference type="EC" id="3.6.1.66" evidence="13"/>
<evidence type="ECO:0000256" key="11">
    <source>
        <dbReference type="ARBA" id="ARBA00093255"/>
    </source>
</evidence>
<dbReference type="Pfam" id="PF01725">
    <property type="entry name" value="Ham1p_like"/>
    <property type="match status" value="1"/>
</dbReference>
<evidence type="ECO:0000256" key="9">
    <source>
        <dbReference type="ARBA" id="ARBA00054940"/>
    </source>
</evidence>
<dbReference type="CDD" id="cd00515">
    <property type="entry name" value="HAM1"/>
    <property type="match status" value="1"/>
</dbReference>
<dbReference type="GO" id="GO:0036222">
    <property type="term" value="F:XTP diphosphatase activity"/>
    <property type="evidence" value="ECO:0007669"/>
    <property type="project" value="UniProtKB-UniRule"/>
</dbReference>
<feature type="binding site" evidence="13">
    <location>
        <begin position="66"/>
        <end position="67"/>
    </location>
    <ligand>
        <name>ITP</name>
        <dbReference type="ChEBI" id="CHEBI:61402"/>
    </ligand>
</feature>